<reference evidence="2" key="1">
    <citation type="submission" date="2014-09" db="EMBL/GenBank/DDBJ databases">
        <authorList>
            <person name="Sharma Rahul"/>
            <person name="Thines Marco"/>
        </authorList>
    </citation>
    <scope>NUCLEOTIDE SEQUENCE [LARGE SCALE GENOMIC DNA]</scope>
</reference>
<dbReference type="RefSeq" id="XP_024577342.1">
    <property type="nucleotide sequence ID" value="XM_024726689.1"/>
</dbReference>
<dbReference type="GeneID" id="36406201"/>
<evidence type="ECO:0000313" key="2">
    <source>
        <dbReference type="Proteomes" id="UP000054928"/>
    </source>
</evidence>
<accession>A0A0P1AI82</accession>
<dbReference type="AlphaFoldDB" id="A0A0P1AI82"/>
<keyword evidence="2" id="KW-1185">Reference proteome</keyword>
<sequence>MHSEIGRIFSAASLCDTQTRPIIGIIFEQSAIAKDETSRMTWNGRSRVGKAAIGVCIRFLAQL</sequence>
<proteinExistence type="predicted"/>
<name>A0A0P1AI82_PLAHL</name>
<protein>
    <submittedName>
        <fullName evidence="1">Uncharacterized protein</fullName>
    </submittedName>
</protein>
<dbReference type="EMBL" id="CCYD01000524">
    <property type="protein sequence ID" value="CEG40973.1"/>
    <property type="molecule type" value="Genomic_DNA"/>
</dbReference>
<organism evidence="1 2">
    <name type="scientific">Plasmopara halstedii</name>
    <name type="common">Downy mildew of sunflower</name>
    <dbReference type="NCBI Taxonomy" id="4781"/>
    <lineage>
        <taxon>Eukaryota</taxon>
        <taxon>Sar</taxon>
        <taxon>Stramenopiles</taxon>
        <taxon>Oomycota</taxon>
        <taxon>Peronosporomycetes</taxon>
        <taxon>Peronosporales</taxon>
        <taxon>Peronosporaceae</taxon>
        <taxon>Plasmopara</taxon>
    </lineage>
</organism>
<dbReference type="Proteomes" id="UP000054928">
    <property type="component" value="Unassembled WGS sequence"/>
</dbReference>
<evidence type="ECO:0000313" key="1">
    <source>
        <dbReference type="EMBL" id="CEG40973.1"/>
    </source>
</evidence>